<dbReference type="InterPro" id="IPR046348">
    <property type="entry name" value="SIS_dom_sf"/>
</dbReference>
<feature type="compositionally biased region" description="Low complexity" evidence="1">
    <location>
        <begin position="309"/>
        <end position="332"/>
    </location>
</feature>
<gene>
    <name evidence="3" type="ORF">IF1G_09102</name>
</gene>
<name>A0A545VR24_9HYPO</name>
<dbReference type="EMBL" id="SPUK01000016">
    <property type="protein sequence ID" value="TQV92030.1"/>
    <property type="molecule type" value="Genomic_DNA"/>
</dbReference>
<evidence type="ECO:0000259" key="2">
    <source>
        <dbReference type="PROSITE" id="PS51464"/>
    </source>
</evidence>
<dbReference type="Gene3D" id="3.40.50.10490">
    <property type="entry name" value="Glucose-6-phosphate isomerase like protein, domain 1"/>
    <property type="match status" value="1"/>
</dbReference>
<dbReference type="OrthoDB" id="1872003at2759"/>
<dbReference type="PANTHER" id="PTHR38418">
    <property type="entry name" value="SUGAR ISOMERASE, KPSF/GUTQ (AFU_ORTHOLOGUE AFUA_6G08860)"/>
    <property type="match status" value="1"/>
</dbReference>
<evidence type="ECO:0000313" key="3">
    <source>
        <dbReference type="EMBL" id="TQV92030.1"/>
    </source>
</evidence>
<feature type="compositionally biased region" description="Polar residues" evidence="1">
    <location>
        <begin position="65"/>
        <end position="77"/>
    </location>
</feature>
<feature type="region of interest" description="Disordered" evidence="1">
    <location>
        <begin position="65"/>
        <end position="87"/>
    </location>
</feature>
<keyword evidence="3" id="KW-0413">Isomerase</keyword>
<protein>
    <submittedName>
        <fullName evidence="3">Sugar isomerase, KpsF/GutQ</fullName>
    </submittedName>
</protein>
<evidence type="ECO:0000256" key="1">
    <source>
        <dbReference type="SAM" id="MobiDB-lite"/>
    </source>
</evidence>
<accession>A0A545VR24</accession>
<comment type="caution">
    <text evidence="3">The sequence shown here is derived from an EMBL/GenBank/DDBJ whole genome shotgun (WGS) entry which is preliminary data.</text>
</comment>
<feature type="region of interest" description="Disordered" evidence="1">
    <location>
        <begin position="452"/>
        <end position="479"/>
    </location>
</feature>
<keyword evidence="4" id="KW-1185">Reference proteome</keyword>
<feature type="domain" description="SIS" evidence="2">
    <location>
        <begin position="129"/>
        <end position="281"/>
    </location>
</feature>
<reference evidence="3 4" key="1">
    <citation type="journal article" date="2019" name="Appl. Microbiol. Biotechnol.">
        <title>Genome sequence of Isaria javanica and comparative genome analysis insights into family S53 peptidase evolution in fungal entomopathogens.</title>
        <authorList>
            <person name="Lin R."/>
            <person name="Zhang X."/>
            <person name="Xin B."/>
            <person name="Zou M."/>
            <person name="Gao Y."/>
            <person name="Qin F."/>
            <person name="Hu Q."/>
            <person name="Xie B."/>
            <person name="Cheng X."/>
        </authorList>
    </citation>
    <scope>NUCLEOTIDE SEQUENCE [LARGE SCALE GENOMIC DNA]</scope>
    <source>
        <strain evidence="3 4">IJ1G</strain>
    </source>
</reference>
<dbReference type="GO" id="GO:0016853">
    <property type="term" value="F:isomerase activity"/>
    <property type="evidence" value="ECO:0007669"/>
    <property type="project" value="UniProtKB-KW"/>
</dbReference>
<dbReference type="Pfam" id="PF01380">
    <property type="entry name" value="SIS"/>
    <property type="match status" value="1"/>
</dbReference>
<sequence length="505" mass="52510">MGEPRKGEHRPIQTSAVIVLNGSKRPITRPPSPPTPSVIPADSTVPYAEPPEPFQLAGQHIQYRPPTSYTASQNSEDATALYTASEDERKKEVRLRDGLHVMKAEALALANLTQLYETDAFARNGFHKAVEAITRQAATNSKLVIIGVGKSGLIGKKLVATFQSLAVRAVFLHPTEALHGDLGIVGPDDTLLFITYSGSTQELLAVLPHLDESLPTILVTSHTRPDACEFVRRRPSTILVPAPVHEPESVSFGVSAPTTSTTTALALGDALAMTAAHELHPNVAGAFARNHPGGAIGVAVAAAASSTASSSITTPSITTPSTTTPSTTTSSSKKVLVPPRAITLRQIAVGWDHIHDASHLRGDSPAASLLRAGYASKYGWVRVGEAVAAPGRLRRLRDDDLFEPLGALRGGGGGADGLLVSCHDLLAMSAETTVRQARDILRGTLGGGAVDDATVQASGSGGSGGVGLDEDGESEGAASSAMIAVTENGRICGVLEVAQVLDHPD</sequence>
<proteinExistence type="predicted"/>
<evidence type="ECO:0000313" key="4">
    <source>
        <dbReference type="Proteomes" id="UP000315783"/>
    </source>
</evidence>
<organism evidence="3 4">
    <name type="scientific">Cordyceps javanica</name>
    <dbReference type="NCBI Taxonomy" id="43265"/>
    <lineage>
        <taxon>Eukaryota</taxon>
        <taxon>Fungi</taxon>
        <taxon>Dikarya</taxon>
        <taxon>Ascomycota</taxon>
        <taxon>Pezizomycotina</taxon>
        <taxon>Sordariomycetes</taxon>
        <taxon>Hypocreomycetidae</taxon>
        <taxon>Hypocreales</taxon>
        <taxon>Cordycipitaceae</taxon>
        <taxon>Cordyceps</taxon>
    </lineage>
</organism>
<feature type="region of interest" description="Disordered" evidence="1">
    <location>
        <begin position="19"/>
        <end position="51"/>
    </location>
</feature>
<feature type="compositionally biased region" description="Pro residues" evidence="1">
    <location>
        <begin position="28"/>
        <end position="37"/>
    </location>
</feature>
<dbReference type="PANTHER" id="PTHR38418:SF2">
    <property type="entry name" value="SUGAR ISOMERASE, KPSF_GUTQ (AFU_ORTHOLOGUE AFUA_6G08860)"/>
    <property type="match status" value="1"/>
</dbReference>
<feature type="region of interest" description="Disordered" evidence="1">
    <location>
        <begin position="309"/>
        <end position="334"/>
    </location>
</feature>
<dbReference type="STRING" id="43265.A0A545VR24"/>
<dbReference type="SUPFAM" id="SSF53697">
    <property type="entry name" value="SIS domain"/>
    <property type="match status" value="1"/>
</dbReference>
<dbReference type="Proteomes" id="UP000315783">
    <property type="component" value="Unassembled WGS sequence"/>
</dbReference>
<dbReference type="GO" id="GO:0097367">
    <property type="term" value="F:carbohydrate derivative binding"/>
    <property type="evidence" value="ECO:0007669"/>
    <property type="project" value="InterPro"/>
</dbReference>
<dbReference type="AlphaFoldDB" id="A0A545VR24"/>
<dbReference type="PROSITE" id="PS51464">
    <property type="entry name" value="SIS"/>
    <property type="match status" value="1"/>
</dbReference>
<dbReference type="InterPro" id="IPR001347">
    <property type="entry name" value="SIS_dom"/>
</dbReference>
<dbReference type="GO" id="GO:1901135">
    <property type="term" value="P:carbohydrate derivative metabolic process"/>
    <property type="evidence" value="ECO:0007669"/>
    <property type="project" value="InterPro"/>
</dbReference>